<evidence type="ECO:0000313" key="2">
    <source>
        <dbReference type="EMBL" id="SDF30338.1"/>
    </source>
</evidence>
<evidence type="ECO:0000313" key="3">
    <source>
        <dbReference type="Proteomes" id="UP000199072"/>
    </source>
</evidence>
<dbReference type="GO" id="GO:0008641">
    <property type="term" value="F:ubiquitin-like modifier activating enzyme activity"/>
    <property type="evidence" value="ECO:0007669"/>
    <property type="project" value="InterPro"/>
</dbReference>
<organism evidence="2 3">
    <name type="scientific">Mucilaginibacter pineti</name>
    <dbReference type="NCBI Taxonomy" id="1391627"/>
    <lineage>
        <taxon>Bacteria</taxon>
        <taxon>Pseudomonadati</taxon>
        <taxon>Bacteroidota</taxon>
        <taxon>Sphingobacteriia</taxon>
        <taxon>Sphingobacteriales</taxon>
        <taxon>Sphingobacteriaceae</taxon>
        <taxon>Mucilaginibacter</taxon>
    </lineage>
</organism>
<accession>A0A1G7JZA5</accession>
<protein>
    <submittedName>
        <fullName evidence="2">PRTRC system ThiF family protein</fullName>
    </submittedName>
</protein>
<dbReference type="CDD" id="cd01483">
    <property type="entry name" value="E1_enzyme_family"/>
    <property type="match status" value="1"/>
</dbReference>
<keyword evidence="3" id="KW-1185">Reference proteome</keyword>
<dbReference type="Pfam" id="PF00899">
    <property type="entry name" value="ThiF"/>
    <property type="match status" value="1"/>
</dbReference>
<dbReference type="PANTHER" id="PTHR10953">
    <property type="entry name" value="UBIQUITIN-ACTIVATING ENZYME E1"/>
    <property type="match status" value="1"/>
</dbReference>
<name>A0A1G7JZA5_9SPHI</name>
<dbReference type="PANTHER" id="PTHR10953:SF247">
    <property type="entry name" value="SLL6053 PROTEIN"/>
    <property type="match status" value="1"/>
</dbReference>
<dbReference type="NCBIfam" id="TIGR03736">
    <property type="entry name" value="PRTRC_ThiF"/>
    <property type="match status" value="1"/>
</dbReference>
<dbReference type="InterPro" id="IPR022500">
    <property type="entry name" value="PRTRC_ThiF"/>
</dbReference>
<dbReference type="GO" id="GO:0005737">
    <property type="term" value="C:cytoplasm"/>
    <property type="evidence" value="ECO:0007669"/>
    <property type="project" value="TreeGrafter"/>
</dbReference>
<dbReference type="InterPro" id="IPR035985">
    <property type="entry name" value="Ubiquitin-activating_enz"/>
</dbReference>
<evidence type="ECO:0000259" key="1">
    <source>
        <dbReference type="Pfam" id="PF00899"/>
    </source>
</evidence>
<dbReference type="STRING" id="1391627.SAMN05216464_115169"/>
<dbReference type="InterPro" id="IPR000594">
    <property type="entry name" value="ThiF_NAD_FAD-bd"/>
</dbReference>
<feature type="domain" description="THIF-type NAD/FAD binding fold" evidence="1">
    <location>
        <begin position="29"/>
        <end position="179"/>
    </location>
</feature>
<proteinExistence type="predicted"/>
<dbReference type="AlphaFoldDB" id="A0A1G7JZA5"/>
<dbReference type="GO" id="GO:0016779">
    <property type="term" value="F:nucleotidyltransferase activity"/>
    <property type="evidence" value="ECO:0007669"/>
    <property type="project" value="TreeGrafter"/>
</dbReference>
<dbReference type="Proteomes" id="UP000199072">
    <property type="component" value="Unassembled WGS sequence"/>
</dbReference>
<dbReference type="GO" id="GO:0004792">
    <property type="term" value="F:thiosulfate-cyanide sulfurtransferase activity"/>
    <property type="evidence" value="ECO:0007669"/>
    <property type="project" value="TreeGrafter"/>
</dbReference>
<dbReference type="SUPFAM" id="SSF69572">
    <property type="entry name" value="Activating enzymes of the ubiquitin-like proteins"/>
    <property type="match status" value="1"/>
</dbReference>
<reference evidence="2 3" key="1">
    <citation type="submission" date="2016-10" db="EMBL/GenBank/DDBJ databases">
        <authorList>
            <person name="de Groot N.N."/>
        </authorList>
    </citation>
    <scope>NUCLEOTIDE SEQUENCE [LARGE SCALE GENOMIC DNA]</scope>
    <source>
        <strain evidence="2 3">47C3B</strain>
    </source>
</reference>
<sequence>MKKIKIRQPLAAVHIVEKEWLNPYNPIVVNLIGAGGTGSQVLTALARMNHALNELNHPGLFVRLFDDDKVERANLGRQLFATAELKQYKAVALINRVNLFFGTNWKAVTARYDKAGLKEQPELAQAGLTISCVDTVQARMEIAEILKNLSKHSGYGRNKPLYYMDFGNSRFTGQVILSTVGKIAQPEMKKYDTVDTLPMVTDEFRELLLASEGSDKTPSCSLAEALTKQDLFINSALANAGASLLWQLFREGMLFNRGFFVNLKEFRMQPLKVSKPVAIVKPMKPKRTKTKAA</sequence>
<dbReference type="EMBL" id="FNAI01000015">
    <property type="protein sequence ID" value="SDF30338.1"/>
    <property type="molecule type" value="Genomic_DNA"/>
</dbReference>
<dbReference type="RefSeq" id="WP_091154472.1">
    <property type="nucleotide sequence ID" value="NZ_FNAI01000015.1"/>
</dbReference>
<dbReference type="InterPro" id="IPR045886">
    <property type="entry name" value="ThiF/MoeB/HesA"/>
</dbReference>
<dbReference type="OrthoDB" id="5298642at2"/>
<gene>
    <name evidence="2" type="ORF">SAMN05216464_115169</name>
</gene>
<dbReference type="Gene3D" id="3.40.50.720">
    <property type="entry name" value="NAD(P)-binding Rossmann-like Domain"/>
    <property type="match status" value="1"/>
</dbReference>